<reference evidence="4 5" key="1">
    <citation type="submission" date="2018-11" db="EMBL/GenBank/DDBJ databases">
        <title>Rufibacter latericius sp. nov., isolated from water in Baiyang Lake.</title>
        <authorList>
            <person name="Yang Y."/>
        </authorList>
    </citation>
    <scope>NUCLEOTIDE SEQUENCE [LARGE SCALE GENOMIC DNA]</scope>
    <source>
        <strain evidence="4 5">R-22-1c-1</strain>
    </source>
</reference>
<dbReference type="SUPFAM" id="SSF101898">
    <property type="entry name" value="NHL repeat"/>
    <property type="match status" value="1"/>
</dbReference>
<evidence type="ECO:0000313" key="4">
    <source>
        <dbReference type="EMBL" id="RNI23453.1"/>
    </source>
</evidence>
<evidence type="ECO:0000259" key="2">
    <source>
        <dbReference type="Pfam" id="PF19081"/>
    </source>
</evidence>
<accession>A0A3M9MF25</accession>
<dbReference type="RefSeq" id="WP_123128374.1">
    <property type="nucleotide sequence ID" value="NZ_RJJD01000015.1"/>
</dbReference>
<organism evidence="4 5">
    <name type="scientific">Rufibacter latericius</name>
    <dbReference type="NCBI Taxonomy" id="2487040"/>
    <lineage>
        <taxon>Bacteria</taxon>
        <taxon>Pseudomonadati</taxon>
        <taxon>Bacteroidota</taxon>
        <taxon>Cytophagia</taxon>
        <taxon>Cytophagales</taxon>
        <taxon>Hymenobacteraceae</taxon>
        <taxon>Rufibacter</taxon>
    </lineage>
</organism>
<proteinExistence type="predicted"/>
<name>A0A3M9MF25_9BACT</name>
<dbReference type="OrthoDB" id="1524003at2"/>
<dbReference type="Proteomes" id="UP000272117">
    <property type="component" value="Unassembled WGS sequence"/>
</dbReference>
<feature type="chain" id="PRO_5018048505" evidence="1">
    <location>
        <begin position="23"/>
        <end position="1278"/>
    </location>
</feature>
<evidence type="ECO:0000313" key="5">
    <source>
        <dbReference type="Proteomes" id="UP000272117"/>
    </source>
</evidence>
<dbReference type="PANTHER" id="PTHR42754">
    <property type="entry name" value="ENDOGLUCANASE"/>
    <property type="match status" value="1"/>
</dbReference>
<comment type="caution">
    <text evidence="4">The sequence shown here is derived from an EMBL/GenBank/DDBJ whole genome shotgun (WGS) entry which is preliminary data.</text>
</comment>
<keyword evidence="5" id="KW-1185">Reference proteome</keyword>
<dbReference type="NCBIfam" id="TIGR01451">
    <property type="entry name" value="B_ant_repeat"/>
    <property type="match status" value="1"/>
</dbReference>
<dbReference type="InterPro" id="IPR055353">
    <property type="entry name" value="DUF7619"/>
</dbReference>
<dbReference type="InterPro" id="IPR047589">
    <property type="entry name" value="DUF11_rpt"/>
</dbReference>
<dbReference type="Pfam" id="PF19081">
    <property type="entry name" value="Ig_7"/>
    <property type="match status" value="1"/>
</dbReference>
<protein>
    <submittedName>
        <fullName evidence="4">T9SS C-terminal target domain-containing protein</fullName>
    </submittedName>
</protein>
<feature type="signal peptide" evidence="1">
    <location>
        <begin position="1"/>
        <end position="22"/>
    </location>
</feature>
<dbReference type="AlphaFoldDB" id="A0A3M9MF25"/>
<dbReference type="InterPro" id="IPR044023">
    <property type="entry name" value="Ig_7"/>
</dbReference>
<sequence>MKHRLLKALLVTFCFLPLFTKAQLKENILSFGGKYGDGISKVLHDKEDNRYVLGVIGTPGELSLNEYQGEEVEFGNLKKRIFNGFVAKFSKDNKLLWLRECPKDLRSTYHDFALDDNGAVFVTGSVHYGHFVLEKIDTNGNLLWEKKYRSKALFNDIVGESIATDSHGNAYVVGLFDGTSMDQITFDFPGANQNRFTEFLAKFGPNGAVEWVKTSLGSKLQYRQVLVDAQDNVITSGGFKDTVSIGDHTFINKTPADSYGPVYDKLLVKRSPEGDVLWARSYPIRINASSIALAGDNSFYLFTESYSYSDSKKVTIDGITYDNTLGNVLLKLDANGVAEWAVPFKKFHYGLSLLPAKEGLYFSTSLHSEFVFNGVVIKGETAGYSGTALVHLNASGEVLGFKSYGGPNAGAYSKLSYMPKSKALVLAGTFYNKFPVNDKFLQSKGDADIFIGELVDTLKGEQTARISGRLYKDQNANCGFDSTEKGLANTLIKIEPGSLYSMSDSAGSYSFRAPFGSTTITPVLSPASRTQVVKSCLESTAVLTDSLNRDIKNVNFGYNIKECPVLSVDIAADRRRRCFTSNTMVTYANEGSADAHNVKIKVIYPQYVVPLSSSLPWIAKQDSALIFEIGTLKAGERHSFVISDSTICGIESIRGLSQCVKAFITPKNSCVPQSQKWDQASVAVAAGFTDQEKTAAFTISNEGTQDMVDSTGYRVYANAALVKQGKVKLKQGASTRLEVPAQTMTYRLEADQVPYHPGQSRPVASIQPSTIPVNLPVNAMPIPIDDLFLDDADAEVDISCLEIVDSFDPNDKQVSPKGITKRHYIKAEDELEYLIRFQNTGTDVAYNVVVKDTISEHLDIASLRIGSASHPFTYTVTGKGKPVITFTFKNINLPDHKANEPGSHGYIKFSIAQNPENPKGTVIRNTAHNYFDFNSPIATNEVVNIIGDTVLVSPMPVVVYDCGKENPTVAQAGTPFNLCEVNQVVVQANAPVKGRGFWKLISGQGTIVNPLSPTSVVQNIGYGKTILEWTITLCEKVSQSRVTINRYQIPDAPNVAALSVQCEGSTLQPLVASGSNVTWYLDAGKQKKLFAGNSFIPVISATSTFFVTQTVNDCESPVRAVEVKINPKQVPVATQGDTLIAPPADAYQWFFNEKALKGETSQQLVVKNSGRYQVKTLTSGCEATSEQLEHTIRLAASTLTLGPNPVQEELMIKFAANAIGEIKVLVRDQLGRKMTDYVLKKEYTVLEQKLAVPNLVPGMYILEVQLGKEVQRVKFVKL</sequence>
<evidence type="ECO:0000259" key="3">
    <source>
        <dbReference type="Pfam" id="PF24595"/>
    </source>
</evidence>
<dbReference type="EMBL" id="RJJD01000015">
    <property type="protein sequence ID" value="RNI23453.1"/>
    <property type="molecule type" value="Genomic_DNA"/>
</dbReference>
<gene>
    <name evidence="4" type="ORF">EFB08_18105</name>
</gene>
<dbReference type="Pfam" id="PF24595">
    <property type="entry name" value="DUF7619"/>
    <property type="match status" value="1"/>
</dbReference>
<feature type="domain" description="Ig-like" evidence="2">
    <location>
        <begin position="1050"/>
        <end position="1127"/>
    </location>
</feature>
<evidence type="ECO:0000256" key="1">
    <source>
        <dbReference type="SAM" id="SignalP"/>
    </source>
</evidence>
<dbReference type="NCBIfam" id="TIGR04183">
    <property type="entry name" value="Por_Secre_tail"/>
    <property type="match status" value="1"/>
</dbReference>
<dbReference type="InterPro" id="IPR026444">
    <property type="entry name" value="Secre_tail"/>
</dbReference>
<dbReference type="PANTHER" id="PTHR42754:SF1">
    <property type="entry name" value="LIPOPROTEIN"/>
    <property type="match status" value="1"/>
</dbReference>
<feature type="domain" description="DUF7619" evidence="3">
    <location>
        <begin position="808"/>
        <end position="944"/>
    </location>
</feature>
<keyword evidence="1" id="KW-0732">Signal</keyword>